<feature type="compositionally biased region" description="Acidic residues" evidence="3">
    <location>
        <begin position="946"/>
        <end position="961"/>
    </location>
</feature>
<gene>
    <name evidence="5" type="ORF">LYSBPC_07540</name>
</gene>
<dbReference type="EMBL" id="BRZA01000001">
    <property type="protein sequence ID" value="GLC87627.1"/>
    <property type="molecule type" value="Genomic_DNA"/>
</dbReference>
<dbReference type="InterPro" id="IPR011050">
    <property type="entry name" value="Pectin_lyase_fold/virulence"/>
</dbReference>
<feature type="compositionally biased region" description="Polar residues" evidence="3">
    <location>
        <begin position="302"/>
        <end position="329"/>
    </location>
</feature>
<comment type="caution">
    <text evidence="5">The sequence shown here is derived from an EMBL/GenBank/DDBJ whole genome shotgun (WGS) entry which is preliminary data.</text>
</comment>
<keyword evidence="2" id="KW-0732">Signal</keyword>
<dbReference type="Proteomes" id="UP001065593">
    <property type="component" value="Unassembled WGS sequence"/>
</dbReference>
<dbReference type="PANTHER" id="PTHR43308:SF5">
    <property type="entry name" value="S-LAYER PROTEIN _ PEPTIDOGLYCAN ENDO-BETA-N-ACETYLGLUCOSAMINIDASE"/>
    <property type="match status" value="1"/>
</dbReference>
<keyword evidence="6" id="KW-1185">Reference proteome</keyword>
<accession>A0ABQ5NGY4</accession>
<feature type="region of interest" description="Disordered" evidence="3">
    <location>
        <begin position="292"/>
        <end position="329"/>
    </location>
</feature>
<organism evidence="5 6">
    <name type="scientific">Lysinibacillus piscis</name>
    <dbReference type="NCBI Taxonomy" id="2518931"/>
    <lineage>
        <taxon>Bacteria</taxon>
        <taxon>Bacillati</taxon>
        <taxon>Bacillota</taxon>
        <taxon>Bacilli</taxon>
        <taxon>Bacillales</taxon>
        <taxon>Bacillaceae</taxon>
        <taxon>Lysinibacillus</taxon>
    </lineage>
</organism>
<dbReference type="InterPro" id="IPR042229">
    <property type="entry name" value="Listeria/Bacterioides_rpt_sf"/>
</dbReference>
<dbReference type="SUPFAM" id="SSF51126">
    <property type="entry name" value="Pectin lyase-like"/>
    <property type="match status" value="1"/>
</dbReference>
<dbReference type="RefSeq" id="WP_264987347.1">
    <property type="nucleotide sequence ID" value="NZ_BRZA01000001.1"/>
</dbReference>
<dbReference type="NCBIfam" id="TIGR02543">
    <property type="entry name" value="List_Bact_rpt"/>
    <property type="match status" value="4"/>
</dbReference>
<dbReference type="InterPro" id="IPR059226">
    <property type="entry name" value="Choice_anch_Q_dom"/>
</dbReference>
<evidence type="ECO:0000259" key="4">
    <source>
        <dbReference type="PROSITE" id="PS51272"/>
    </source>
</evidence>
<dbReference type="InterPro" id="IPR001119">
    <property type="entry name" value="SLH_dom"/>
</dbReference>
<dbReference type="Pfam" id="PF00395">
    <property type="entry name" value="SLH"/>
    <property type="match status" value="3"/>
</dbReference>
<dbReference type="Gene3D" id="2.160.20.10">
    <property type="entry name" value="Single-stranded right-handed beta-helix, Pectin lyase-like"/>
    <property type="match status" value="1"/>
</dbReference>
<dbReference type="InterPro" id="IPR012334">
    <property type="entry name" value="Pectin_lyas_fold"/>
</dbReference>
<evidence type="ECO:0000256" key="2">
    <source>
        <dbReference type="ARBA" id="ARBA00022729"/>
    </source>
</evidence>
<reference evidence="5" key="1">
    <citation type="submission" date="2022-08" db="EMBL/GenBank/DDBJ databases">
        <title>Draft genome sequence of Lysinibacillus sp. strain KH24.</title>
        <authorList>
            <person name="Kanbe H."/>
            <person name="Itoh H."/>
        </authorList>
    </citation>
    <scope>NUCLEOTIDE SEQUENCE</scope>
    <source>
        <strain evidence="5">KH24</strain>
    </source>
</reference>
<comment type="subcellular location">
    <subcellularLocation>
        <location evidence="1">Cell envelope</location>
    </subcellularLocation>
</comment>
<dbReference type="PROSITE" id="PS51272">
    <property type="entry name" value="SLH"/>
    <property type="match status" value="3"/>
</dbReference>
<evidence type="ECO:0000313" key="5">
    <source>
        <dbReference type="EMBL" id="GLC87627.1"/>
    </source>
</evidence>
<feature type="region of interest" description="Disordered" evidence="3">
    <location>
        <begin position="946"/>
        <end position="965"/>
    </location>
</feature>
<feature type="domain" description="SLH" evidence="4">
    <location>
        <begin position="966"/>
        <end position="1029"/>
    </location>
</feature>
<sequence length="1140" mass="124877">MKKSISMLLVYFLVAQAFFGSFPIEIASATTTLTVDLQTNGQPYNEGDVATKPVSVQVTVSSSDSASVQLSQDLGISWQPFDVNTPLFLTDEGTHHVWLRIGEQGTIEKREISIASSQKPVAIQTLMLTTPPTAIIYVNEAVTGGDGTSWANAYSDLQTALGATVGGEEIWIAKGTYKPTTGTDRTISFQMKNNVAIYGGFDGTIETETKETRNFVGNETVLSGDIDAADDDSYHVVYNENVNSTAILDGVTIQGGNADNVSDGTGLQRLGGGMYNKSSSPALTNVKFRDNRAHGGAGMHNDGSSPTLTNVQFSSNISTDSGGGMQNSSNSKAILEKVQFIGNKAANFGGGMMNWVSSPILTNVRFEDNKAQNGGGMHNYSSSPIIKNSQFIGNIASNAGGGLSSDYGSIQLINVLFKKNNALNTMGHTIRNMETEVSLINVTIVDNGTAGSLIYNSDLAGSTNLSIQNSLIIGDNIIASETRPYTLTRNNSFVGKLDNIKFYDNAGIATVDTYKASDIFKDFTDFRLKVGSPAIDKGNNLYNNETTDLDGKARLKGTIDVGAYEFPFYKITYDKNGAMGAAPIDSNEYDIYDTVSVASEGNLTKTGFTFNGWNTQADGNGTNYAIGSSYIMGMVDAILYAKWERALYQVTFHTNGGTAVAEQSIVYEGMVNEPAEPTRAGSTFTGWYTAADTKWDFMNDKVTDEITLYAKWTKNNYKVTFNVDGGTETAEQTIAYEGTVNEPSAPIRIGHTFAGWYTAADTKWDFTNDKVTDEITLYAKWTKNNYKVTFNTDGMDTVAEQSIAYEGMIDEPSAPIRIGHTFAGWYKEMNFITKWNFAIDKVTNHLTLYAKWLVNESPPPSISPPIDERQETYIIEFNTNGGTTVASQKQDKNNKLTEPPIPTKTGYIFAGWYTDSVFNNKWDFSTNTVERNVILYAKWIEHVEEPTDVEENTDDTTEQEESLPPTCNATFTDITSYWAQSMIEDIAGRCIIKGYPDGTFKPDAPIQRQHVAVLFARTFELAPTREIISFNDIPAEHLYYDAIMKVYQAGIFDGTDGQFKPNAYITRAQMAKVFVLAFDLDTNGTGTATFQDVPATHWAKDYIATLGEYGIALGDNGNFKPDEPVTRAQFVAFMYRALHL</sequence>
<name>A0ABQ5NGY4_9BACI</name>
<proteinExistence type="predicted"/>
<dbReference type="Pfam" id="PF09479">
    <property type="entry name" value="Flg_new"/>
    <property type="match status" value="5"/>
</dbReference>
<dbReference type="NCBIfam" id="NF041518">
    <property type="entry name" value="choice_anch_Q"/>
    <property type="match status" value="1"/>
</dbReference>
<evidence type="ECO:0000256" key="3">
    <source>
        <dbReference type="SAM" id="MobiDB-lite"/>
    </source>
</evidence>
<dbReference type="InterPro" id="IPR051465">
    <property type="entry name" value="Cell_Envelope_Struct_Comp"/>
</dbReference>
<feature type="domain" description="SLH" evidence="4">
    <location>
        <begin position="1030"/>
        <end position="1085"/>
    </location>
</feature>
<feature type="domain" description="SLH" evidence="4">
    <location>
        <begin position="1086"/>
        <end position="1140"/>
    </location>
</feature>
<dbReference type="PANTHER" id="PTHR43308">
    <property type="entry name" value="OUTER MEMBRANE PROTEIN ALPHA-RELATED"/>
    <property type="match status" value="1"/>
</dbReference>
<dbReference type="Gene3D" id="2.60.40.4270">
    <property type="entry name" value="Listeria-Bacteroides repeat domain"/>
    <property type="match status" value="5"/>
</dbReference>
<protein>
    <recommendedName>
        <fullName evidence="4">SLH domain-containing protein</fullName>
    </recommendedName>
</protein>
<evidence type="ECO:0000313" key="6">
    <source>
        <dbReference type="Proteomes" id="UP001065593"/>
    </source>
</evidence>
<dbReference type="InterPro" id="IPR013378">
    <property type="entry name" value="InlB-like_B-rpt"/>
</dbReference>
<evidence type="ECO:0000256" key="1">
    <source>
        <dbReference type="ARBA" id="ARBA00004196"/>
    </source>
</evidence>